<dbReference type="SUPFAM" id="SSF55797">
    <property type="entry name" value="PR-1-like"/>
    <property type="match status" value="1"/>
</dbReference>
<reference evidence="4 5" key="1">
    <citation type="submission" date="2015-01" db="EMBL/GenBank/DDBJ databases">
        <title>The Genome Sequence of Fonsecaea multimorphosa CBS 102226.</title>
        <authorList>
            <consortium name="The Broad Institute Genomics Platform"/>
            <person name="Cuomo C."/>
            <person name="de Hoog S."/>
            <person name="Gorbushina A."/>
            <person name="Stielow B."/>
            <person name="Teixiera M."/>
            <person name="Abouelleil A."/>
            <person name="Chapman S.B."/>
            <person name="Priest M."/>
            <person name="Young S.K."/>
            <person name="Wortman J."/>
            <person name="Nusbaum C."/>
            <person name="Birren B."/>
        </authorList>
    </citation>
    <scope>NUCLEOTIDE SEQUENCE [LARGE SCALE GENOMIC DNA]</scope>
    <source>
        <strain evidence="4 5">CBS 102226</strain>
    </source>
</reference>
<dbReference type="SMART" id="SM00198">
    <property type="entry name" value="SCP"/>
    <property type="match status" value="1"/>
</dbReference>
<feature type="signal peptide" evidence="2">
    <location>
        <begin position="1"/>
        <end position="19"/>
    </location>
</feature>
<dbReference type="RefSeq" id="XP_016626524.1">
    <property type="nucleotide sequence ID" value="XM_016782363.1"/>
</dbReference>
<evidence type="ECO:0000256" key="1">
    <source>
        <dbReference type="SAM" id="MobiDB-lite"/>
    </source>
</evidence>
<dbReference type="PRINTS" id="PR00837">
    <property type="entry name" value="V5TPXLIKE"/>
</dbReference>
<dbReference type="OrthoDB" id="337038at2759"/>
<feature type="domain" description="SCP" evidence="3">
    <location>
        <begin position="445"/>
        <end position="589"/>
    </location>
</feature>
<dbReference type="Proteomes" id="UP000053411">
    <property type="component" value="Unassembled WGS sequence"/>
</dbReference>
<proteinExistence type="predicted"/>
<dbReference type="InterPro" id="IPR035940">
    <property type="entry name" value="CAP_sf"/>
</dbReference>
<organism evidence="4 5">
    <name type="scientific">Fonsecaea multimorphosa CBS 102226</name>
    <dbReference type="NCBI Taxonomy" id="1442371"/>
    <lineage>
        <taxon>Eukaryota</taxon>
        <taxon>Fungi</taxon>
        <taxon>Dikarya</taxon>
        <taxon>Ascomycota</taxon>
        <taxon>Pezizomycotina</taxon>
        <taxon>Eurotiomycetes</taxon>
        <taxon>Chaetothyriomycetidae</taxon>
        <taxon>Chaetothyriales</taxon>
        <taxon>Herpotrichiellaceae</taxon>
        <taxon>Fonsecaea</taxon>
    </lineage>
</organism>
<protein>
    <recommendedName>
        <fullName evidence="3">SCP domain-containing protein</fullName>
    </recommendedName>
</protein>
<evidence type="ECO:0000313" key="5">
    <source>
        <dbReference type="Proteomes" id="UP000053411"/>
    </source>
</evidence>
<name>A0A0D2I584_9EURO</name>
<feature type="region of interest" description="Disordered" evidence="1">
    <location>
        <begin position="160"/>
        <end position="435"/>
    </location>
</feature>
<dbReference type="InterPro" id="IPR014044">
    <property type="entry name" value="CAP_dom"/>
</dbReference>
<dbReference type="PROSITE" id="PS01009">
    <property type="entry name" value="CRISP_1"/>
    <property type="match status" value="1"/>
</dbReference>
<keyword evidence="2" id="KW-0732">Signal</keyword>
<feature type="chain" id="PRO_5002255132" description="SCP domain-containing protein" evidence="2">
    <location>
        <begin position="20"/>
        <end position="608"/>
    </location>
</feature>
<dbReference type="AlphaFoldDB" id="A0A0D2I584"/>
<dbReference type="PANTHER" id="PTHR10334">
    <property type="entry name" value="CYSTEINE-RICH SECRETORY PROTEIN-RELATED"/>
    <property type="match status" value="1"/>
</dbReference>
<dbReference type="InterPro" id="IPR001283">
    <property type="entry name" value="CRISP-related"/>
</dbReference>
<feature type="compositionally biased region" description="Low complexity" evidence="1">
    <location>
        <begin position="226"/>
        <end position="239"/>
    </location>
</feature>
<evidence type="ECO:0000256" key="2">
    <source>
        <dbReference type="SAM" id="SignalP"/>
    </source>
</evidence>
<dbReference type="Pfam" id="PF00188">
    <property type="entry name" value="CAP"/>
    <property type="match status" value="1"/>
</dbReference>
<feature type="compositionally biased region" description="Low complexity" evidence="1">
    <location>
        <begin position="247"/>
        <end position="432"/>
    </location>
</feature>
<accession>A0A0D2I584</accession>
<evidence type="ECO:0000313" key="4">
    <source>
        <dbReference type="EMBL" id="KIX92401.1"/>
    </source>
</evidence>
<sequence>MKSPTTILVVLAASGRALGSWMDRLRDVTVTETATRTIQSCPCNGEVRVTPVVRGQDFPDFPEAPPPFGPFGPLFPAAAGMFPAKAGPIVAVYSTAGTITTKTGIVLELEPTRGGHGPGLTTTIWTGPQPTDDLAWIDWKLPPGEDAGTLTRTQTKFTTIYGPAPTNAENEPWGDWLEPHHTKESSLSTETSTSRTSSSSFGAGPIGSSTTSTATSYGNPTNPHWSSSTSVRSTSSSSATGGGGISPIGSSTSSGSTGTSSSTTGTFGSSTGNSTTSSASFTSASTNTLTSSSGAGISSTTTTSLGTATTSSSSSNGVGPIGGSTTISSSTTSSSFTSTSTTSISATSSLSAGTSSSGSVSSSSTETTTGSTTVFNSGSSTTSSSSVTSGTSSTSVTTSSTITSTISSATTSSSSSTTLLSSSAPISTSTSAQGPVVTDDVRSLSYNDSILEAHNIHRVNHTAANLTWSDNLATIAAEIAASCVYGHNTTAGGGGYGQNIGAGYTSSQVPVMIGNDMYNTEMPNYPLPYGVDNVDTSNFDSWGHFSQIVWKDTQQVGCATQFCPNEVSGADFTQYFTVCNYYPPGNIQGAYSNVGAPLGLPITVELTD</sequence>
<dbReference type="Gene3D" id="3.40.33.10">
    <property type="entry name" value="CAP"/>
    <property type="match status" value="1"/>
</dbReference>
<dbReference type="GO" id="GO:0005576">
    <property type="term" value="C:extracellular region"/>
    <property type="evidence" value="ECO:0007669"/>
    <property type="project" value="InterPro"/>
</dbReference>
<keyword evidence="5" id="KW-1185">Reference proteome</keyword>
<dbReference type="GeneID" id="27717622"/>
<gene>
    <name evidence="4" type="ORF">Z520_11876</name>
</gene>
<dbReference type="VEuPathDB" id="FungiDB:Z520_11876"/>
<dbReference type="InterPro" id="IPR018244">
    <property type="entry name" value="Allrgn_V5/Tpx1_CS"/>
</dbReference>
<evidence type="ECO:0000259" key="3">
    <source>
        <dbReference type="SMART" id="SM00198"/>
    </source>
</evidence>
<feature type="compositionally biased region" description="Low complexity" evidence="1">
    <location>
        <begin position="185"/>
        <end position="200"/>
    </location>
</feature>
<dbReference type="STRING" id="1442371.A0A0D2I584"/>
<dbReference type="EMBL" id="KN848105">
    <property type="protein sequence ID" value="KIX92401.1"/>
    <property type="molecule type" value="Genomic_DNA"/>
</dbReference>